<sequence>FLEVNNGNRTDVIESTIKAIRHGQDVKADYRDELWFGCQCQLKWCPQQHSRLNGFRE</sequence>
<keyword evidence="2" id="KW-1185">Reference proteome</keyword>
<gene>
    <name evidence="1" type="ORF">PHMEG_00014773</name>
</gene>
<dbReference type="Proteomes" id="UP000198211">
    <property type="component" value="Unassembled WGS sequence"/>
</dbReference>
<dbReference type="AlphaFoldDB" id="A0A225W2Y8"/>
<dbReference type="EMBL" id="NBNE01001937">
    <property type="protein sequence ID" value="OWZ12113.1"/>
    <property type="molecule type" value="Genomic_DNA"/>
</dbReference>
<evidence type="ECO:0000313" key="1">
    <source>
        <dbReference type="EMBL" id="OWZ12113.1"/>
    </source>
</evidence>
<name>A0A225W2Y8_9STRA</name>
<evidence type="ECO:0000313" key="2">
    <source>
        <dbReference type="Proteomes" id="UP000198211"/>
    </source>
</evidence>
<protein>
    <submittedName>
        <fullName evidence="1">Uncharacterized protein</fullName>
    </submittedName>
</protein>
<comment type="caution">
    <text evidence="1">The sequence shown here is derived from an EMBL/GenBank/DDBJ whole genome shotgun (WGS) entry which is preliminary data.</text>
</comment>
<proteinExistence type="predicted"/>
<dbReference type="OrthoDB" id="5792673at2759"/>
<accession>A0A225W2Y8</accession>
<reference evidence="2" key="1">
    <citation type="submission" date="2017-03" db="EMBL/GenBank/DDBJ databases">
        <title>Phytopthora megakarya and P. palmivora, two closely related causual agents of cacao black pod achieved similar genome size and gene model numbers by different mechanisms.</title>
        <authorList>
            <person name="Ali S."/>
            <person name="Shao J."/>
            <person name="Larry D.J."/>
            <person name="Kronmiller B."/>
            <person name="Shen D."/>
            <person name="Strem M.D."/>
            <person name="Melnick R.L."/>
            <person name="Guiltinan M.J."/>
            <person name="Tyler B.M."/>
            <person name="Meinhardt L.W."/>
            <person name="Bailey B.A."/>
        </authorList>
    </citation>
    <scope>NUCLEOTIDE SEQUENCE [LARGE SCALE GENOMIC DNA]</scope>
    <source>
        <strain evidence="2">zdho120</strain>
    </source>
</reference>
<organism evidence="1 2">
    <name type="scientific">Phytophthora megakarya</name>
    <dbReference type="NCBI Taxonomy" id="4795"/>
    <lineage>
        <taxon>Eukaryota</taxon>
        <taxon>Sar</taxon>
        <taxon>Stramenopiles</taxon>
        <taxon>Oomycota</taxon>
        <taxon>Peronosporomycetes</taxon>
        <taxon>Peronosporales</taxon>
        <taxon>Peronosporaceae</taxon>
        <taxon>Phytophthora</taxon>
    </lineage>
</organism>
<feature type="non-terminal residue" evidence="1">
    <location>
        <position position="1"/>
    </location>
</feature>